<keyword evidence="9" id="KW-1185">Reference proteome</keyword>
<evidence type="ECO:0000259" key="7">
    <source>
        <dbReference type="PROSITE" id="PS50156"/>
    </source>
</evidence>
<reference evidence="8 9" key="1">
    <citation type="submission" date="2012-12" db="EMBL/GenBank/DDBJ databases">
        <title>Genome assembly of Fulvivirga imtechensis AK7.</title>
        <authorList>
            <person name="Nupur N."/>
            <person name="Khatri I."/>
            <person name="Kumar R."/>
            <person name="Subramanian S."/>
            <person name="Pinnaka A."/>
        </authorList>
    </citation>
    <scope>NUCLEOTIDE SEQUENCE [LARGE SCALE GENOMIC DNA]</scope>
    <source>
        <strain evidence="8 9">AK7</strain>
    </source>
</reference>
<dbReference type="AlphaFoldDB" id="L8JV23"/>
<accession>L8JV23</accession>
<feature type="transmembrane region" description="Helical" evidence="6">
    <location>
        <begin position="278"/>
        <end position="300"/>
    </location>
</feature>
<evidence type="ECO:0000313" key="8">
    <source>
        <dbReference type="EMBL" id="ELR72068.1"/>
    </source>
</evidence>
<evidence type="ECO:0000256" key="4">
    <source>
        <dbReference type="ARBA" id="ARBA00022989"/>
    </source>
</evidence>
<dbReference type="RefSeq" id="WP_009579377.1">
    <property type="nucleotide sequence ID" value="NZ_AMZN01000028.1"/>
</dbReference>
<dbReference type="EMBL" id="AMZN01000028">
    <property type="protein sequence ID" value="ELR72068.1"/>
    <property type="molecule type" value="Genomic_DNA"/>
</dbReference>
<evidence type="ECO:0000256" key="2">
    <source>
        <dbReference type="ARBA" id="ARBA00022475"/>
    </source>
</evidence>
<proteinExistence type="predicted"/>
<dbReference type="PANTHER" id="PTHR33406">
    <property type="entry name" value="MEMBRANE PROTEIN MJ1562-RELATED"/>
    <property type="match status" value="1"/>
</dbReference>
<keyword evidence="2" id="KW-1003">Cell membrane</keyword>
<protein>
    <recommendedName>
        <fullName evidence="7">SSD domain-containing protein</fullName>
    </recommendedName>
</protein>
<feature type="transmembrane region" description="Helical" evidence="6">
    <location>
        <begin position="737"/>
        <end position="759"/>
    </location>
</feature>
<gene>
    <name evidence="8" type="ORF">C900_01933</name>
</gene>
<evidence type="ECO:0000256" key="3">
    <source>
        <dbReference type="ARBA" id="ARBA00022692"/>
    </source>
</evidence>
<feature type="transmembrane region" description="Helical" evidence="6">
    <location>
        <begin position="408"/>
        <end position="431"/>
    </location>
</feature>
<evidence type="ECO:0000256" key="1">
    <source>
        <dbReference type="ARBA" id="ARBA00004651"/>
    </source>
</evidence>
<dbReference type="GO" id="GO:0005886">
    <property type="term" value="C:plasma membrane"/>
    <property type="evidence" value="ECO:0007669"/>
    <property type="project" value="UniProtKB-SubCell"/>
</dbReference>
<organism evidence="8 9">
    <name type="scientific">Fulvivirga imtechensis AK7</name>
    <dbReference type="NCBI Taxonomy" id="1237149"/>
    <lineage>
        <taxon>Bacteria</taxon>
        <taxon>Pseudomonadati</taxon>
        <taxon>Bacteroidota</taxon>
        <taxon>Cytophagia</taxon>
        <taxon>Cytophagales</taxon>
        <taxon>Fulvivirgaceae</taxon>
        <taxon>Fulvivirga</taxon>
    </lineage>
</organism>
<feature type="transmembrane region" description="Helical" evidence="6">
    <location>
        <begin position="813"/>
        <end position="834"/>
    </location>
</feature>
<feature type="transmembrane region" description="Helical" evidence="6">
    <location>
        <begin position="334"/>
        <end position="358"/>
    </location>
</feature>
<keyword evidence="4 6" id="KW-1133">Transmembrane helix</keyword>
<feature type="transmembrane region" description="Helical" evidence="6">
    <location>
        <begin position="24"/>
        <end position="41"/>
    </location>
</feature>
<dbReference type="PROSITE" id="PS50156">
    <property type="entry name" value="SSD"/>
    <property type="match status" value="1"/>
</dbReference>
<feature type="transmembrane region" description="Helical" evidence="6">
    <location>
        <begin position="684"/>
        <end position="702"/>
    </location>
</feature>
<feature type="transmembrane region" description="Helical" evidence="6">
    <location>
        <begin position="473"/>
        <end position="490"/>
    </location>
</feature>
<feature type="transmembrane region" description="Helical" evidence="6">
    <location>
        <begin position="709"/>
        <end position="731"/>
    </location>
</feature>
<keyword evidence="5 6" id="KW-0472">Membrane</keyword>
<evidence type="ECO:0000313" key="9">
    <source>
        <dbReference type="Proteomes" id="UP000011135"/>
    </source>
</evidence>
<keyword evidence="3 6" id="KW-0812">Transmembrane</keyword>
<sequence>MKKLSDVLSRYFASVPDFVRERRVMVWLLLVGITVFAILGFPRVKFDLSTDGWFKDDDPVKVALDDFKAEFGSDDGIYIVYKPKDGNLFSPQSLEAVKSLCDDIISARAEIKEEEKSPLGHVVRVTSLATANFLEAKDDLLISRSLVGASVPTSQEELDAMRKTAQAQKKFELAYYSKDMAYGGILIQTDFGAIPEDFEEPGDDDSEPADDVLVMNEMTMETDMDATGEKVRFKPTETQDYHALMTEINTYLNNPKYADHLEFHPVGNAVQSIYDGEIMAQLGLLYLSMVAIMIVLLWIIFRSLSGVVWPVVVIIIATIWIMGFTGWLGVTTSFYVMLTVMMLLAMGMADTIHVMSEYMYYRNQNEDHRTALRNTYRKVAFACLLTTFTTMIGFLALSVSPIVHIKVFGFMTAAGVFLELLFTVYILPLMLDIWSPVKKKKASGAKASFIPNFSNFLQNRLDGIIPIVERRPMTITGIFIVILALCFIGASKVKVSFDMMENYDKESVLRHSYEHVDKHMMGTQNMEIFLDLGEEYAFQDPFVLTTIDKLQDLIERKYSNYTLRTESLADVVKDANQKLNESREEMYVIPESQSVVSQTLFMFNNANPSDRRKLVSDNYSKSHITVNLRNTDAASYQGMFDLMQRDIDEMVAGLKEKYPDTKVTLTGTLAMMMKASVYISESTGGSLAFAIVAITITLLIVFGSFKAGAIAIIPNLIPSILTYSLLGWLGIPLDMNTLLIGPIIIGVAVDDTIHFITHYRSEVVIDGNVKRALKAAVSEAGQAVTFTTLVLGIGFGILSLATGPISNAGKLGALAIFTGLLCDLFLLPAMILLFKPTFQSKEVVQTEDILNENMLNENLLLKEEEVVK</sequence>
<dbReference type="Gene3D" id="1.20.1640.10">
    <property type="entry name" value="Multidrug efflux transporter AcrB transmembrane domain"/>
    <property type="match status" value="2"/>
</dbReference>
<dbReference type="SUPFAM" id="SSF82866">
    <property type="entry name" value="Multidrug efflux transporter AcrB transmembrane domain"/>
    <property type="match status" value="2"/>
</dbReference>
<comment type="caution">
    <text evidence="8">The sequence shown here is derived from an EMBL/GenBank/DDBJ whole genome shotgun (WGS) entry which is preliminary data.</text>
</comment>
<dbReference type="STRING" id="1237149.C900_01933"/>
<feature type="transmembrane region" description="Helical" evidence="6">
    <location>
        <begin position="780"/>
        <end position="801"/>
    </location>
</feature>
<dbReference type="PANTHER" id="PTHR33406:SF12">
    <property type="entry name" value="BLR2997 PROTEIN"/>
    <property type="match status" value="1"/>
</dbReference>
<feature type="transmembrane region" description="Helical" evidence="6">
    <location>
        <begin position="379"/>
        <end position="402"/>
    </location>
</feature>
<dbReference type="Pfam" id="PF03176">
    <property type="entry name" value="MMPL"/>
    <property type="match status" value="2"/>
</dbReference>
<evidence type="ECO:0000256" key="5">
    <source>
        <dbReference type="ARBA" id="ARBA00023136"/>
    </source>
</evidence>
<dbReference type="OrthoDB" id="9805018at2"/>
<comment type="subcellular location">
    <subcellularLocation>
        <location evidence="1">Cell membrane</location>
        <topology evidence="1">Multi-pass membrane protein</topology>
    </subcellularLocation>
</comment>
<dbReference type="eggNOG" id="COG1033">
    <property type="taxonomic scope" value="Bacteria"/>
</dbReference>
<dbReference type="InterPro" id="IPR050545">
    <property type="entry name" value="Mycobact_MmpL"/>
</dbReference>
<dbReference type="InterPro" id="IPR000731">
    <property type="entry name" value="SSD"/>
</dbReference>
<feature type="domain" description="SSD" evidence="7">
    <location>
        <begin position="311"/>
        <end position="433"/>
    </location>
</feature>
<feature type="transmembrane region" description="Helical" evidence="6">
    <location>
        <begin position="307"/>
        <end position="328"/>
    </location>
</feature>
<dbReference type="InterPro" id="IPR004869">
    <property type="entry name" value="MMPL_dom"/>
</dbReference>
<name>L8JV23_9BACT</name>
<evidence type="ECO:0000256" key="6">
    <source>
        <dbReference type="SAM" id="Phobius"/>
    </source>
</evidence>
<dbReference type="Proteomes" id="UP000011135">
    <property type="component" value="Unassembled WGS sequence"/>
</dbReference>